<dbReference type="Proteomes" id="UP000867740">
    <property type="component" value="Unassembled WGS sequence"/>
</dbReference>
<accession>A0A9P3WF57</accession>
<dbReference type="InterPro" id="IPR013986">
    <property type="entry name" value="DExx_box_DNA_helicase_dom_sf"/>
</dbReference>
<keyword evidence="5 10" id="KW-0347">Helicase</keyword>
<protein>
    <recommendedName>
        <fullName evidence="10">RecBCD enzyme subunit RecC</fullName>
    </recommendedName>
    <alternativeName>
        <fullName evidence="10">Exonuclease V subunit RecC</fullName>
        <shortName evidence="10">ExoV subunit RecC</shortName>
    </alternativeName>
    <alternativeName>
        <fullName evidence="10">Helicase/nuclease RecBCD subunit RecC</fullName>
    </alternativeName>
</protein>
<name>A0A9P3WF57_KLUIN</name>
<dbReference type="Gene3D" id="3.40.50.10930">
    <property type="match status" value="1"/>
</dbReference>
<comment type="miscellaneous">
    <text evidence="10">In the RecBCD complex, RecB has a slow 3'-5' helicase, an exonuclease activity and loads RecA onto ssDNA, RecD has a fast 5'-3' helicase activity, while RecC stimulates the ATPase and processivity of the RecB helicase and contributes to recognition of the Chi site.</text>
</comment>
<keyword evidence="4 10" id="KW-0378">Hydrolase</keyword>
<evidence type="ECO:0000256" key="8">
    <source>
        <dbReference type="ARBA" id="ARBA00023125"/>
    </source>
</evidence>
<dbReference type="HAMAP" id="MF_01486">
    <property type="entry name" value="RecC"/>
    <property type="match status" value="1"/>
</dbReference>
<dbReference type="CDD" id="cd22353">
    <property type="entry name" value="RecC_C-like"/>
    <property type="match status" value="1"/>
</dbReference>
<dbReference type="GO" id="GO:0008854">
    <property type="term" value="F:exodeoxyribonuclease V activity"/>
    <property type="evidence" value="ECO:0007669"/>
    <property type="project" value="InterPro"/>
</dbReference>
<dbReference type="InterPro" id="IPR006697">
    <property type="entry name" value="RecC"/>
</dbReference>
<dbReference type="FunFam" id="3.40.50.300:FF:001153">
    <property type="entry name" value="RecBCD enzyme subunit RecC"/>
    <property type="match status" value="1"/>
</dbReference>
<dbReference type="SUPFAM" id="SSF52980">
    <property type="entry name" value="Restriction endonuclease-like"/>
    <property type="match status" value="1"/>
</dbReference>
<dbReference type="InterPro" id="IPR027417">
    <property type="entry name" value="P-loop_NTPase"/>
</dbReference>
<evidence type="ECO:0000256" key="10">
    <source>
        <dbReference type="HAMAP-Rule" id="MF_01486"/>
    </source>
</evidence>
<evidence type="ECO:0000256" key="4">
    <source>
        <dbReference type="ARBA" id="ARBA00022801"/>
    </source>
</evidence>
<dbReference type="Pfam" id="PF04257">
    <property type="entry name" value="Exonuc_V_gamma"/>
    <property type="match status" value="1"/>
</dbReference>
<comment type="caution">
    <text evidence="12">The sequence shown here is derived from an EMBL/GenBank/DDBJ whole genome shotgun (WGS) entry which is preliminary data.</text>
</comment>
<dbReference type="SUPFAM" id="SSF52540">
    <property type="entry name" value="P-loop containing nucleoside triphosphate hydrolases"/>
    <property type="match status" value="2"/>
</dbReference>
<dbReference type="NCBIfam" id="TIGR01450">
    <property type="entry name" value="recC"/>
    <property type="match status" value="1"/>
</dbReference>
<dbReference type="Gene3D" id="1.10.10.990">
    <property type="match status" value="1"/>
</dbReference>
<feature type="domain" description="RecC C-terminal" evidence="11">
    <location>
        <begin position="831"/>
        <end position="1049"/>
    </location>
</feature>
<dbReference type="NCBIfam" id="NF008289">
    <property type="entry name" value="PRK11069.1"/>
    <property type="match status" value="1"/>
</dbReference>
<proteinExistence type="inferred from homology"/>
<evidence type="ECO:0000313" key="13">
    <source>
        <dbReference type="Proteomes" id="UP000867740"/>
    </source>
</evidence>
<evidence type="ECO:0000313" key="12">
    <source>
        <dbReference type="EMBL" id="HAT3581634.1"/>
    </source>
</evidence>
<gene>
    <name evidence="10 12" type="primary">recC</name>
    <name evidence="12" type="ORF">I8531_001927</name>
</gene>
<dbReference type="InterPro" id="IPR041500">
    <property type="entry name" value="RecC_C"/>
</dbReference>
<comment type="function">
    <text evidence="10">A helicase/nuclease that prepares dsDNA breaks (DSB) for recombinational DNA repair. Binds to DSBs and unwinds DNA via a highly rapid and processive ATP-dependent bidirectional helicase activity. Unwinds dsDNA until it encounters a Chi (crossover hotspot instigator) sequence from the 3' direction. Cuts ssDNA a few nucleotides 3' to the Chi site. The properties and activities of the enzyme are changed at Chi. The Chi-altered holoenzyme produces a long 3'-ssDNA overhang and facilitates RecA-binding to the ssDNA for homologous DNA recombination and repair. Holoenzyme degrades any linearized DNA that is unable to undergo homologous recombination. In the holoenzyme this subunit recognizes the wild-type Chi sequence, and when added to isolated RecB increases its ATP-dependent helicase processivity.</text>
</comment>
<comment type="similarity">
    <text evidence="10">Belongs to the RecC family.</text>
</comment>
<evidence type="ECO:0000256" key="7">
    <source>
        <dbReference type="ARBA" id="ARBA00022840"/>
    </source>
</evidence>
<evidence type="ECO:0000256" key="6">
    <source>
        <dbReference type="ARBA" id="ARBA00022839"/>
    </source>
</evidence>
<dbReference type="FunFam" id="1.10.10.160:FF:000003">
    <property type="entry name" value="RecBCD enzyme subunit RecC"/>
    <property type="match status" value="1"/>
</dbReference>
<dbReference type="GO" id="GO:0005524">
    <property type="term" value="F:ATP binding"/>
    <property type="evidence" value="ECO:0007669"/>
    <property type="project" value="UniProtKB-UniRule"/>
</dbReference>
<dbReference type="GO" id="GO:0003678">
    <property type="term" value="F:DNA helicase activity"/>
    <property type="evidence" value="ECO:0007669"/>
    <property type="project" value="UniProtKB-UniRule"/>
</dbReference>
<dbReference type="GO" id="GO:0000724">
    <property type="term" value="P:double-strand break repair via homologous recombination"/>
    <property type="evidence" value="ECO:0007669"/>
    <property type="project" value="UniProtKB-UniRule"/>
</dbReference>
<dbReference type="FunFam" id="3.40.50.300:FF:001068">
    <property type="entry name" value="RecBCD enzyme subunit RecC"/>
    <property type="match status" value="1"/>
</dbReference>
<dbReference type="AlphaFoldDB" id="A0A9P3WF57"/>
<evidence type="ECO:0000259" key="11">
    <source>
        <dbReference type="Pfam" id="PF17946"/>
    </source>
</evidence>
<dbReference type="Pfam" id="PF17946">
    <property type="entry name" value="RecC_C"/>
    <property type="match status" value="1"/>
</dbReference>
<keyword evidence="2 10" id="KW-0547">Nucleotide-binding</keyword>
<dbReference type="Gene3D" id="3.40.50.300">
    <property type="entry name" value="P-loop containing nucleotide triphosphate hydrolases"/>
    <property type="match status" value="2"/>
</dbReference>
<reference evidence="12" key="2">
    <citation type="submission" date="2020-10" db="EMBL/GenBank/DDBJ databases">
        <authorList>
            <consortium name="NCBI Pathogen Detection Project"/>
        </authorList>
    </citation>
    <scope>NUCLEOTIDE SEQUENCE</scope>
    <source>
        <strain evidence="12">CAVp300</strain>
    </source>
</reference>
<comment type="subunit">
    <text evidence="10">Heterotrimer of RecB, RecC and RecD. All subunits contribute to DNA-binding.</text>
</comment>
<dbReference type="EMBL" id="DACSUM010000012">
    <property type="protein sequence ID" value="HAT3581634.1"/>
    <property type="molecule type" value="Genomic_DNA"/>
</dbReference>
<dbReference type="PANTHER" id="PTHR30591">
    <property type="entry name" value="RECBCD ENZYME SUBUNIT RECC"/>
    <property type="match status" value="1"/>
</dbReference>
<sequence>MLRVYHSNHLDVLEALMEFIVERDHLSDPFEPEVVLVQSTGMAQWLQMTLAQKFGIAANIDFPLPASFIWDMFVRVLPDIPKESAFTKQSMSWKLMSLLPAMLEQDEFAMLRHYLSDDDDKRKLFQLSSRIADLFDQYLVYRPEWLTLWEAGEKVDGLDEAQIWQAPLWRRLVEYTAELGQPHWHRANLYQRFINVLESAEQCPPGLPSRVFICGISALPPVYLQALQALGKHIDVHLLFTNPCRYYWGDIKDPAFLAKLLTRKRRHHRDERTLPLFRDASAVQGLFNSDGEQNLPNPLLASWGKLGRDYVHLLAGLENYQDLDAFVDVTPGHILQNLQYDMLELQNSAVAGVNAEEYERSDKKRLLEPDDRSVTVHICHSPQREVEVLHDNLLAILEADPSLTPRDIVVMVADIDSYSPYIQSVFGSAVGERYIPYAISDRRARQAHPALQAFISLLSLPDSRFVSEDVLALLDVPVLAARFNIDEEGLRYLRQWVNESGIRWGMDDDNVRELELPATGQHTWQFGLTRMLLGYAMESRQGEWQSILPYDESSGLIAELVGHLASLLMQLNTWRQGLAQARPLEEWLPVCREMLNDFFLPDQDTEAALALIEQQWQAIIAQGIDAAYGEEIPLSVLRDELALRLDQERISQRFLAGPVNICTLMPMRSIPFKVVCLLGMNDGIYPRTLAPLGFDLMSHQSQRGDRSRRDDDRYLFLEALISAQEKLYISYIGRSIQDNSERFPSVLVQELLDYIGQSHRLPGDEALNCDESEKRVKAHICYLHPRMPFDAANFRPGEWQSFASDWLPAASQQGTAHPEFIQQLSPLALESLTLEQLLRFWAHPVRAFFQMRLRVNFRPEESDIPDAEPFILEGLSRYQLNQELLNTLVEQQDVEKLFRHYRAAGALPYGAFGEIIWEAQQLEMQELADRVIAQRQPGQSMEVDLACAGVHLSGWLAHVQPDGLLRWRPSKLSVTQGLQLWLEHLVYCASGGIGESRLFVRNGGEWRFPAMTPDDALQHLALMIEGYREGMAKPLLLLPESGGAWIKACYDAANDAMLSDETTLQKAQSKFLQAYEGGMFSTGEGEDIWYQRLWRTLTPEHYLQITTLSQRYLLPLYRFNQSK</sequence>
<evidence type="ECO:0000256" key="5">
    <source>
        <dbReference type="ARBA" id="ARBA00022806"/>
    </source>
</evidence>
<evidence type="ECO:0000256" key="3">
    <source>
        <dbReference type="ARBA" id="ARBA00022763"/>
    </source>
</evidence>
<dbReference type="PANTHER" id="PTHR30591:SF1">
    <property type="entry name" value="RECBCD ENZYME SUBUNIT RECC"/>
    <property type="match status" value="1"/>
</dbReference>
<keyword evidence="1 10" id="KW-0540">Nuclease</keyword>
<keyword evidence="8 10" id="KW-0238">DNA-binding</keyword>
<keyword evidence="6 10" id="KW-0269">Exonuclease</keyword>
<dbReference type="RefSeq" id="WP_047369038.1">
    <property type="nucleotide sequence ID" value="NZ_CABMNU010000005.1"/>
</dbReference>
<keyword evidence="9 10" id="KW-0234">DNA repair</keyword>
<evidence type="ECO:0000256" key="1">
    <source>
        <dbReference type="ARBA" id="ARBA00022722"/>
    </source>
</evidence>
<evidence type="ECO:0000256" key="2">
    <source>
        <dbReference type="ARBA" id="ARBA00022741"/>
    </source>
</evidence>
<dbReference type="GO" id="GO:0009338">
    <property type="term" value="C:exodeoxyribonuclease V complex"/>
    <property type="evidence" value="ECO:0007669"/>
    <property type="project" value="InterPro"/>
</dbReference>
<evidence type="ECO:0000256" key="9">
    <source>
        <dbReference type="ARBA" id="ARBA00023204"/>
    </source>
</evidence>
<keyword evidence="7 10" id="KW-0067">ATP-binding</keyword>
<dbReference type="PIRSF" id="PIRSF000980">
    <property type="entry name" value="RecC"/>
    <property type="match status" value="1"/>
</dbReference>
<dbReference type="GO" id="GO:0003677">
    <property type="term" value="F:DNA binding"/>
    <property type="evidence" value="ECO:0007669"/>
    <property type="project" value="UniProtKB-UniRule"/>
</dbReference>
<keyword evidence="3 10" id="KW-0227">DNA damage</keyword>
<dbReference type="InterPro" id="IPR011335">
    <property type="entry name" value="Restrct_endonuc-II-like"/>
</dbReference>
<dbReference type="Gene3D" id="1.10.10.160">
    <property type="match status" value="1"/>
</dbReference>
<reference evidence="12" key="1">
    <citation type="journal article" date="2018" name="Genome Biol.">
        <title>SKESA: strategic k-mer extension for scrupulous assemblies.</title>
        <authorList>
            <person name="Souvorov A."/>
            <person name="Agarwala R."/>
            <person name="Lipman D.J."/>
        </authorList>
    </citation>
    <scope>NUCLEOTIDE SEQUENCE</scope>
    <source>
        <strain evidence="12">CAVp300</strain>
    </source>
</reference>
<organism evidence="12 13">
    <name type="scientific">Kluyvera intermedia</name>
    <name type="common">Enterobacter intermedius</name>
    <dbReference type="NCBI Taxonomy" id="61648"/>
    <lineage>
        <taxon>Bacteria</taxon>
        <taxon>Pseudomonadati</taxon>
        <taxon>Pseudomonadota</taxon>
        <taxon>Gammaproteobacteria</taxon>
        <taxon>Enterobacterales</taxon>
        <taxon>Enterobacteriaceae</taxon>
        <taxon>Kluyvera</taxon>
    </lineage>
</organism>